<keyword evidence="2" id="KW-1185">Reference proteome</keyword>
<reference evidence="1 2" key="1">
    <citation type="submission" date="2016-11" db="EMBL/GenBank/DDBJ databases">
        <authorList>
            <person name="Varghese N."/>
            <person name="Submissions S."/>
        </authorList>
    </citation>
    <scope>NUCLEOTIDE SEQUENCE [LARGE SCALE GENOMIC DNA]</scope>
    <source>
        <strain evidence="1 2">DSM 20664</strain>
    </source>
</reference>
<comment type="caution">
    <text evidence="1">The sequence shown here is derived from an EMBL/GenBank/DDBJ whole genome shotgun (WGS) entry which is preliminary data.</text>
</comment>
<dbReference type="Proteomes" id="UP000185093">
    <property type="component" value="Unassembled WGS sequence"/>
</dbReference>
<protein>
    <submittedName>
        <fullName evidence="1">Uncharacterized protein</fullName>
    </submittedName>
</protein>
<name>A0ABY1JBK4_9BACT</name>
<gene>
    <name evidence="1" type="ORF">SAMN05444368_0483</name>
</gene>
<proteinExistence type="predicted"/>
<accession>A0ABY1JBK4</accession>
<evidence type="ECO:0000313" key="1">
    <source>
        <dbReference type="EMBL" id="SIN63826.1"/>
    </source>
</evidence>
<sequence>MRLRESLERKLNKRNIVGIDKGFLEDNLLEAPFLKEV</sequence>
<evidence type="ECO:0000313" key="2">
    <source>
        <dbReference type="Proteomes" id="UP000185093"/>
    </source>
</evidence>
<organism evidence="1 2">
    <name type="scientific">Acetomicrobium flavidum</name>
    <dbReference type="NCBI Taxonomy" id="49896"/>
    <lineage>
        <taxon>Bacteria</taxon>
        <taxon>Thermotogati</taxon>
        <taxon>Synergistota</taxon>
        <taxon>Synergistia</taxon>
        <taxon>Synergistales</taxon>
        <taxon>Acetomicrobiaceae</taxon>
        <taxon>Acetomicrobium</taxon>
    </lineage>
</organism>
<dbReference type="EMBL" id="FSQZ01000001">
    <property type="protein sequence ID" value="SIN63826.1"/>
    <property type="molecule type" value="Genomic_DNA"/>
</dbReference>